<feature type="compositionally biased region" description="Basic residues" evidence="1">
    <location>
        <begin position="13"/>
        <end position="22"/>
    </location>
</feature>
<accession>A0A6A6XVE1</accession>
<dbReference type="PANTHER" id="PTHR40619">
    <property type="entry name" value="FUNGAL STAND N-TERMINAL GOODBYE DOMAIN-CONTAINING PROTEIN"/>
    <property type="match status" value="1"/>
</dbReference>
<dbReference type="EMBL" id="MU001749">
    <property type="protein sequence ID" value="KAF2800359.1"/>
    <property type="molecule type" value="Genomic_DNA"/>
</dbReference>
<dbReference type="Proteomes" id="UP000799757">
    <property type="component" value="Unassembled WGS sequence"/>
</dbReference>
<gene>
    <name evidence="2" type="ORF">K505DRAFT_229016</name>
</gene>
<evidence type="ECO:0000313" key="3">
    <source>
        <dbReference type="Proteomes" id="UP000799757"/>
    </source>
</evidence>
<dbReference type="PANTHER" id="PTHR40619:SF3">
    <property type="entry name" value="FUNGAL STAND N-TERMINAL GOODBYE DOMAIN-CONTAINING PROTEIN"/>
    <property type="match status" value="1"/>
</dbReference>
<name>A0A6A6XVE1_9PLEO</name>
<reference evidence="2" key="1">
    <citation type="journal article" date="2020" name="Stud. Mycol.">
        <title>101 Dothideomycetes genomes: a test case for predicting lifestyles and emergence of pathogens.</title>
        <authorList>
            <person name="Haridas S."/>
            <person name="Albert R."/>
            <person name="Binder M."/>
            <person name="Bloem J."/>
            <person name="Labutti K."/>
            <person name="Salamov A."/>
            <person name="Andreopoulos B."/>
            <person name="Baker S."/>
            <person name="Barry K."/>
            <person name="Bills G."/>
            <person name="Bluhm B."/>
            <person name="Cannon C."/>
            <person name="Castanera R."/>
            <person name="Culley D."/>
            <person name="Daum C."/>
            <person name="Ezra D."/>
            <person name="Gonzalez J."/>
            <person name="Henrissat B."/>
            <person name="Kuo A."/>
            <person name="Liang C."/>
            <person name="Lipzen A."/>
            <person name="Lutzoni F."/>
            <person name="Magnuson J."/>
            <person name="Mondo S."/>
            <person name="Nolan M."/>
            <person name="Ohm R."/>
            <person name="Pangilinan J."/>
            <person name="Park H.-J."/>
            <person name="Ramirez L."/>
            <person name="Alfaro M."/>
            <person name="Sun H."/>
            <person name="Tritt A."/>
            <person name="Yoshinaga Y."/>
            <person name="Zwiers L.-H."/>
            <person name="Turgeon B."/>
            <person name="Goodwin S."/>
            <person name="Spatafora J."/>
            <person name="Crous P."/>
            <person name="Grigoriev I."/>
        </authorList>
    </citation>
    <scope>NUCLEOTIDE SEQUENCE</scope>
    <source>
        <strain evidence="2">CBS 109.77</strain>
    </source>
</reference>
<evidence type="ECO:0000313" key="2">
    <source>
        <dbReference type="EMBL" id="KAF2800359.1"/>
    </source>
</evidence>
<proteinExistence type="predicted"/>
<dbReference type="OrthoDB" id="5419927at2759"/>
<feature type="region of interest" description="Disordered" evidence="1">
    <location>
        <begin position="9"/>
        <end position="37"/>
    </location>
</feature>
<evidence type="ECO:0000256" key="1">
    <source>
        <dbReference type="SAM" id="MobiDB-lite"/>
    </source>
</evidence>
<dbReference type="AlphaFoldDB" id="A0A6A6XVE1"/>
<protein>
    <submittedName>
        <fullName evidence="2">Uncharacterized protein</fullName>
    </submittedName>
</protein>
<keyword evidence="3" id="KW-1185">Reference proteome</keyword>
<sequence>MKVNCKIKQSAAKQKHIQKTQSRKKEQHSPSLPSTGATWKDVLYEGKTAKEGWERRAKGNKTLIRYVSERASLVNHWMSLLPGGDYGSIVCGVLKMVFGALAANSVARSSITDCLEDLPTQIEEANQLLQIYYDCNQIEPTDRLRLQSAAMDLSGNILEIVNEIISFLNRRSWSESELLPFPSPSSSRETNYNSLRRSASALSSCRKNFPEVSRTLLRKYAGLHRIFKRHYRTIPQSSNSTDRDSGFPRLVPSRSCTPFPPAPFYLSHESIAQFLSVNPSALSDAIHRSLSNGPGDSRSSASVIQYLARETRLSNWLRSNEPGSIVLDRNTENSFQIFSYFAAILVSSLKSYQEAIPVHYFGATWNEDNLAPGRYHFIRSLIFQLLPFTNDLNVPPQALHGPAHLPSELQALFTRCLSAIPAGRVVFFIMDGVSQHAEDNEDEVKSVIQTLESAAQAHPYVKIKVLLTLPVGFEIIQNLPEDSMNMLPSDELELSDVVEFDMSSMMSG</sequence>
<organism evidence="2 3">
    <name type="scientific">Melanomma pulvis-pyrius CBS 109.77</name>
    <dbReference type="NCBI Taxonomy" id="1314802"/>
    <lineage>
        <taxon>Eukaryota</taxon>
        <taxon>Fungi</taxon>
        <taxon>Dikarya</taxon>
        <taxon>Ascomycota</taxon>
        <taxon>Pezizomycotina</taxon>
        <taxon>Dothideomycetes</taxon>
        <taxon>Pleosporomycetidae</taxon>
        <taxon>Pleosporales</taxon>
        <taxon>Melanommataceae</taxon>
        <taxon>Melanomma</taxon>
    </lineage>
</organism>